<sequence length="180" mass="19632">MSIRFRYGRERSDGTWTGARGAVLRYQSHSEHVAPADKMQNLARQNPVAFERILNRQKVHAGTTKAFAIVEAAKNFLSAGVTLPEHLNPASDAHRKLYTGVSGLGIVTWEYLTMLLSHDGVKADTWITEFVGRAIGRRISSEAAGGLVKEAAQKLGVNEKTLDHAIWGYASATGLKDMAA</sequence>
<dbReference type="OrthoDB" id="2962349at2"/>
<dbReference type="EMBL" id="LT629779">
    <property type="protein sequence ID" value="SDT59168.1"/>
    <property type="molecule type" value="Genomic_DNA"/>
</dbReference>
<evidence type="ECO:0000313" key="1">
    <source>
        <dbReference type="EMBL" id="SDT59168.1"/>
    </source>
</evidence>
<dbReference type="RefSeq" id="WP_157693505.1">
    <property type="nucleotide sequence ID" value="NZ_LT629779.1"/>
</dbReference>
<accession>A0A1H2BLW4</accession>
<organism evidence="1 2">
    <name type="scientific">Pseudarthrobacter equi</name>
    <dbReference type="NCBI Taxonomy" id="728066"/>
    <lineage>
        <taxon>Bacteria</taxon>
        <taxon>Bacillati</taxon>
        <taxon>Actinomycetota</taxon>
        <taxon>Actinomycetes</taxon>
        <taxon>Micrococcales</taxon>
        <taxon>Micrococcaceae</taxon>
        <taxon>Pseudarthrobacter</taxon>
    </lineage>
</organism>
<evidence type="ECO:0000313" key="2">
    <source>
        <dbReference type="Proteomes" id="UP000198751"/>
    </source>
</evidence>
<dbReference type="AlphaFoldDB" id="A0A1H2BLW4"/>
<proteinExistence type="predicted"/>
<reference evidence="2" key="1">
    <citation type="submission" date="2016-10" db="EMBL/GenBank/DDBJ databases">
        <authorList>
            <person name="Varghese N."/>
            <person name="Submissions S."/>
        </authorList>
    </citation>
    <scope>NUCLEOTIDE SEQUENCE [LARGE SCALE GENOMIC DNA]</scope>
    <source>
        <strain evidence="2">IMMIB L-1606</strain>
    </source>
</reference>
<name>A0A1H2BLW4_9MICC</name>
<gene>
    <name evidence="1" type="ORF">SAMN04489743_3795</name>
</gene>
<keyword evidence="2" id="KW-1185">Reference proteome</keyword>
<dbReference type="Proteomes" id="UP000198751">
    <property type="component" value="Chromosome I"/>
</dbReference>
<protein>
    <submittedName>
        <fullName evidence="1">Uncharacterized protein</fullName>
    </submittedName>
</protein>